<gene>
    <name evidence="3" type="ORF">JKF63_01271</name>
</gene>
<reference evidence="3 4" key="1">
    <citation type="submission" date="2021-02" db="EMBL/GenBank/DDBJ databases">
        <title>Porcisia hertigi Genome sequencing and assembly.</title>
        <authorList>
            <person name="Almutairi H."/>
            <person name="Gatherer D."/>
        </authorList>
    </citation>
    <scope>NUCLEOTIDE SEQUENCE [LARGE SCALE GENOMIC DNA]</scope>
    <source>
        <strain evidence="3 4">C119</strain>
    </source>
</reference>
<dbReference type="KEGG" id="phet:94287396"/>
<dbReference type="RefSeq" id="XP_067753476.1">
    <property type="nucleotide sequence ID" value="XM_067897319.1"/>
</dbReference>
<feature type="region of interest" description="Disordered" evidence="2">
    <location>
        <begin position="204"/>
        <end position="229"/>
    </location>
</feature>
<accession>A0A836HUE3</accession>
<proteinExistence type="predicted"/>
<feature type="coiled-coil region" evidence="1">
    <location>
        <begin position="458"/>
        <end position="485"/>
    </location>
</feature>
<dbReference type="Proteomes" id="UP000674318">
    <property type="component" value="Chromosome 35"/>
</dbReference>
<keyword evidence="1" id="KW-0175">Coiled coil</keyword>
<dbReference type="GeneID" id="94287396"/>
<evidence type="ECO:0000256" key="1">
    <source>
        <dbReference type="SAM" id="Coils"/>
    </source>
</evidence>
<dbReference type="EMBL" id="JAFJZO010000035">
    <property type="protein sequence ID" value="KAG5492692.1"/>
    <property type="molecule type" value="Genomic_DNA"/>
</dbReference>
<dbReference type="OrthoDB" id="273268at2759"/>
<comment type="caution">
    <text evidence="3">The sequence shown here is derived from an EMBL/GenBank/DDBJ whole genome shotgun (WGS) entry which is preliminary data.</text>
</comment>
<name>A0A836HUE3_9TRYP</name>
<evidence type="ECO:0000313" key="4">
    <source>
        <dbReference type="Proteomes" id="UP000674318"/>
    </source>
</evidence>
<feature type="coiled-coil region" evidence="1">
    <location>
        <begin position="340"/>
        <end position="396"/>
    </location>
</feature>
<protein>
    <submittedName>
        <fullName evidence="3">Uncharacterized protein</fullName>
    </submittedName>
</protein>
<evidence type="ECO:0000313" key="3">
    <source>
        <dbReference type="EMBL" id="KAG5492692.1"/>
    </source>
</evidence>
<keyword evidence="4" id="KW-1185">Reference proteome</keyword>
<sequence length="577" mass="64948">MELGKLVTAELNGSIFYFIIDDVHPDEPHHDALRHYYVVASKLPTFAYREAYGVLCRALCSLDNRTFLHRWHSLFEQIFGPIPYVQFVDEVRNSPLVYLDSFPSQDKDPKIKDHDNAAPERPKEVSGVAPAGRLDASSEPNGVNGMVALFSNETVARLALRSMAGDKMEKPGLQQGAHKARTPRHQHVCCTPLHARFTDFNGGATPAFSPPRSPTLNGKTTLHDSEHREEDGACRVVKEGCTQSIQRVDALLSFASSWKLGDIPASAAEDGHTVPELQRRMKAEQHCRLIGELLDKGTQTCTGENKIPTAAAAPTSAPRPSLEKLQQQLHASEQQRCEEQRRHSKERQELIAEANLLKKRLEQKSQEQTARIEQFLKDNENAVKRTEEALHKREDDVRAFYSQALQDRDVRIARLSQEVLEHKHEARQLALARSDEERLYLQRTAHLEDIAAHLRDWNVSLQRRLADATDEARHLRQRLEVVETTCVKDMQLSALSPRHTVIEFAGHCVACGGLPRAHAMKLSTELYRTQQLLQEVRAENQSKSDELIRAANCIDALKEGLRQVRVDLAAGFSSSAD</sequence>
<organism evidence="3 4">
    <name type="scientific">Porcisia hertigi</name>
    <dbReference type="NCBI Taxonomy" id="2761500"/>
    <lineage>
        <taxon>Eukaryota</taxon>
        <taxon>Discoba</taxon>
        <taxon>Euglenozoa</taxon>
        <taxon>Kinetoplastea</taxon>
        <taxon>Metakinetoplastina</taxon>
        <taxon>Trypanosomatida</taxon>
        <taxon>Trypanosomatidae</taxon>
        <taxon>Leishmaniinae</taxon>
        <taxon>Porcisia</taxon>
    </lineage>
</organism>
<feature type="compositionally biased region" description="Basic and acidic residues" evidence="2">
    <location>
        <begin position="105"/>
        <end position="124"/>
    </location>
</feature>
<evidence type="ECO:0000256" key="2">
    <source>
        <dbReference type="SAM" id="MobiDB-lite"/>
    </source>
</evidence>
<feature type="region of interest" description="Disordered" evidence="2">
    <location>
        <begin position="105"/>
        <end position="138"/>
    </location>
</feature>
<dbReference type="AlphaFoldDB" id="A0A836HUE3"/>